<dbReference type="InterPro" id="IPR016163">
    <property type="entry name" value="Ald_DH_C"/>
</dbReference>
<comment type="catalytic activity">
    <reaction evidence="4">
        <text>an aldehyde + NAD(+) + H2O = a carboxylate + NADH + 2 H(+)</text>
        <dbReference type="Rhea" id="RHEA:16185"/>
        <dbReference type="ChEBI" id="CHEBI:15377"/>
        <dbReference type="ChEBI" id="CHEBI:15378"/>
        <dbReference type="ChEBI" id="CHEBI:17478"/>
        <dbReference type="ChEBI" id="CHEBI:29067"/>
        <dbReference type="ChEBI" id="CHEBI:57540"/>
        <dbReference type="ChEBI" id="CHEBI:57945"/>
        <dbReference type="EC" id="1.2.1.3"/>
    </reaction>
</comment>
<accession>A0A0D2GDN9</accession>
<comment type="similarity">
    <text evidence="1 6">Belongs to the aldehyde dehydrogenase family.</text>
</comment>
<evidence type="ECO:0000256" key="3">
    <source>
        <dbReference type="ARBA" id="ARBA00024226"/>
    </source>
</evidence>
<feature type="domain" description="Aldehyde dehydrogenase" evidence="7">
    <location>
        <begin position="25"/>
        <end position="475"/>
    </location>
</feature>
<dbReference type="InterPro" id="IPR016162">
    <property type="entry name" value="Ald_DH_N"/>
</dbReference>
<dbReference type="InterPro" id="IPR016161">
    <property type="entry name" value="Ald_DH/histidinol_DH"/>
</dbReference>
<dbReference type="GO" id="GO:0004029">
    <property type="term" value="F:aldehyde dehydrogenase (NAD+) activity"/>
    <property type="evidence" value="ECO:0007669"/>
    <property type="project" value="UniProtKB-EC"/>
</dbReference>
<dbReference type="HOGENOM" id="CLU_005391_0_0_1"/>
<dbReference type="STRING" id="5601.A0A0D2GDN9"/>
<dbReference type="Pfam" id="PF00171">
    <property type="entry name" value="Aldedh"/>
    <property type="match status" value="1"/>
</dbReference>
<gene>
    <name evidence="8" type="ORF">PV04_02553</name>
</gene>
<dbReference type="EMBL" id="KN846957">
    <property type="protein sequence ID" value="KIW70269.1"/>
    <property type="molecule type" value="Genomic_DNA"/>
</dbReference>
<keyword evidence="9" id="KW-1185">Reference proteome</keyword>
<organism evidence="8 9">
    <name type="scientific">Phialophora macrospora</name>
    <dbReference type="NCBI Taxonomy" id="1851006"/>
    <lineage>
        <taxon>Eukaryota</taxon>
        <taxon>Fungi</taxon>
        <taxon>Dikarya</taxon>
        <taxon>Ascomycota</taxon>
        <taxon>Pezizomycotina</taxon>
        <taxon>Eurotiomycetes</taxon>
        <taxon>Chaetothyriomycetidae</taxon>
        <taxon>Chaetothyriales</taxon>
        <taxon>Herpotrichiellaceae</taxon>
        <taxon>Phialophora</taxon>
    </lineage>
</organism>
<dbReference type="InterPro" id="IPR015590">
    <property type="entry name" value="Aldehyde_DH_dom"/>
</dbReference>
<dbReference type="Proteomes" id="UP000054266">
    <property type="component" value="Unassembled WGS sequence"/>
</dbReference>
<keyword evidence="2 6" id="KW-0560">Oxidoreductase</keyword>
<evidence type="ECO:0000256" key="1">
    <source>
        <dbReference type="ARBA" id="ARBA00009986"/>
    </source>
</evidence>
<evidence type="ECO:0000256" key="6">
    <source>
        <dbReference type="RuleBase" id="RU003345"/>
    </source>
</evidence>
<dbReference type="PROSITE" id="PS00687">
    <property type="entry name" value="ALDEHYDE_DEHYDR_GLU"/>
    <property type="match status" value="1"/>
</dbReference>
<dbReference type="CDD" id="cd07106">
    <property type="entry name" value="ALDH_AldA-AAD23400"/>
    <property type="match status" value="1"/>
</dbReference>
<dbReference type="Gene3D" id="3.40.605.10">
    <property type="entry name" value="Aldehyde Dehydrogenase, Chain A, domain 1"/>
    <property type="match status" value="1"/>
</dbReference>
<dbReference type="FunFam" id="3.40.309.10:FF:000009">
    <property type="entry name" value="Aldehyde dehydrogenase A"/>
    <property type="match status" value="1"/>
</dbReference>
<evidence type="ECO:0000256" key="5">
    <source>
        <dbReference type="PROSITE-ProRule" id="PRU10007"/>
    </source>
</evidence>
<evidence type="ECO:0000256" key="2">
    <source>
        <dbReference type="ARBA" id="ARBA00023002"/>
    </source>
</evidence>
<sequence>MAPSKLETIDFNSFSNIVAGAPRSSKQKYHGIDPTTKQPNWDVPVATSEDIEEAVAAANKAYADWKTTTWEYRTERIARFKDAIEAYQEELIDLLLKETGKPRQFGAAEVKGVSGFMEWHINLKEPKGETYDLEDRKIVNKFVPLGVAAAICPWNFPLLLSLGKVLPAVQMGNAIIVKPSPFTPYTALKMVEIANQVFPPGLVQALGGDDKLGPALVDHPDIHKISFTGSIATGKKVMAAAAKTVKRVTLEMGGNDPSIVLPDADIAKAAPMVAMGAFFNTSQVCIASKRIYVHSSIYDAFLEALVNVTKSLKVGSSNDDGVMLGPIQNSMQYEKVKTFFKDTKDHGYKFALGSGDVPETNGFFINPTIIDNPPDDSMIVQEEPFGPIVPVQKYDDVDEVIRRANSSKAGLGATVFGKDPQKLQEVADKLEAGSVWINSFPAAGPQAQFGGVKESGIGTEFGTLGILAYANVKAITTFKDGATPSRG</sequence>
<dbReference type="PANTHER" id="PTHR11699">
    <property type="entry name" value="ALDEHYDE DEHYDROGENASE-RELATED"/>
    <property type="match status" value="1"/>
</dbReference>
<protein>
    <recommendedName>
        <fullName evidence="3">aldehyde dehydrogenase (NAD(+))</fullName>
        <ecNumber evidence="3">1.2.1.3</ecNumber>
    </recommendedName>
</protein>
<name>A0A0D2GDN9_9EURO</name>
<evidence type="ECO:0000259" key="7">
    <source>
        <dbReference type="Pfam" id="PF00171"/>
    </source>
</evidence>
<evidence type="ECO:0000256" key="4">
    <source>
        <dbReference type="ARBA" id="ARBA00049194"/>
    </source>
</evidence>
<proteinExistence type="inferred from homology"/>
<dbReference type="InterPro" id="IPR044086">
    <property type="entry name" value="LUC3-like"/>
</dbReference>
<evidence type="ECO:0000313" key="8">
    <source>
        <dbReference type="EMBL" id="KIW70269.1"/>
    </source>
</evidence>
<dbReference type="SUPFAM" id="SSF53720">
    <property type="entry name" value="ALDH-like"/>
    <property type="match status" value="1"/>
</dbReference>
<reference evidence="8 9" key="1">
    <citation type="submission" date="2015-01" db="EMBL/GenBank/DDBJ databases">
        <title>The Genome Sequence of Capronia semiimmersa CBS27337.</title>
        <authorList>
            <consortium name="The Broad Institute Genomics Platform"/>
            <person name="Cuomo C."/>
            <person name="de Hoog S."/>
            <person name="Gorbushina A."/>
            <person name="Stielow B."/>
            <person name="Teixiera M."/>
            <person name="Abouelleil A."/>
            <person name="Chapman S.B."/>
            <person name="Priest M."/>
            <person name="Young S.K."/>
            <person name="Wortman J."/>
            <person name="Nusbaum C."/>
            <person name="Birren B."/>
        </authorList>
    </citation>
    <scope>NUCLEOTIDE SEQUENCE [LARGE SCALE GENOMIC DNA]</scope>
    <source>
        <strain evidence="8 9">CBS 27337</strain>
    </source>
</reference>
<dbReference type="AlphaFoldDB" id="A0A0D2GDN9"/>
<dbReference type="FunFam" id="3.40.605.10:FF:000007">
    <property type="entry name" value="NAD/NADP-dependent betaine aldehyde dehydrogenase"/>
    <property type="match status" value="1"/>
</dbReference>
<dbReference type="InterPro" id="IPR029510">
    <property type="entry name" value="Ald_DH_CS_GLU"/>
</dbReference>
<dbReference type="Gene3D" id="3.40.309.10">
    <property type="entry name" value="Aldehyde Dehydrogenase, Chain A, domain 2"/>
    <property type="match status" value="1"/>
</dbReference>
<dbReference type="EC" id="1.2.1.3" evidence="3"/>
<evidence type="ECO:0000313" key="9">
    <source>
        <dbReference type="Proteomes" id="UP000054266"/>
    </source>
</evidence>
<feature type="active site" evidence="5">
    <location>
        <position position="251"/>
    </location>
</feature>